<feature type="transmembrane region" description="Helical" evidence="1">
    <location>
        <begin position="33"/>
        <end position="50"/>
    </location>
</feature>
<keyword evidence="1" id="KW-0812">Transmembrane</keyword>
<keyword evidence="1" id="KW-1133">Transmembrane helix</keyword>
<dbReference type="AlphaFoldDB" id="A0A942TJY1"/>
<name>A0A942TJY1_9BACI</name>
<accession>A0A942TJY1</accession>
<proteinExistence type="predicted"/>
<keyword evidence="1" id="KW-0472">Membrane</keyword>
<evidence type="ECO:0000313" key="3">
    <source>
        <dbReference type="Proteomes" id="UP000682713"/>
    </source>
</evidence>
<dbReference type="Proteomes" id="UP000682713">
    <property type="component" value="Unassembled WGS sequence"/>
</dbReference>
<dbReference type="RefSeq" id="WP_213108924.1">
    <property type="nucleotide sequence ID" value="NZ_JAGYPJ010000001.1"/>
</dbReference>
<keyword evidence="3" id="KW-1185">Reference proteome</keyword>
<organism evidence="2 3">
    <name type="scientific">Lederbergia citrisecunda</name>
    <dbReference type="NCBI Taxonomy" id="2833583"/>
    <lineage>
        <taxon>Bacteria</taxon>
        <taxon>Bacillati</taxon>
        <taxon>Bacillota</taxon>
        <taxon>Bacilli</taxon>
        <taxon>Bacillales</taxon>
        <taxon>Bacillaceae</taxon>
        <taxon>Lederbergia</taxon>
    </lineage>
</organism>
<comment type="caution">
    <text evidence="2">The sequence shown here is derived from an EMBL/GenBank/DDBJ whole genome shotgun (WGS) entry which is preliminary data.</text>
</comment>
<dbReference type="EMBL" id="JAGYPJ010000001">
    <property type="protein sequence ID" value="MBS4198136.1"/>
    <property type="molecule type" value="Genomic_DNA"/>
</dbReference>
<evidence type="ECO:0000313" key="2">
    <source>
        <dbReference type="EMBL" id="MBS4198136.1"/>
    </source>
</evidence>
<protein>
    <submittedName>
        <fullName evidence="2">Uncharacterized protein</fullName>
    </submittedName>
</protein>
<reference evidence="2 3" key="1">
    <citation type="submission" date="2021-05" db="EMBL/GenBank/DDBJ databases">
        <title>Novel Bacillus species.</title>
        <authorList>
            <person name="Liu G."/>
        </authorList>
    </citation>
    <scope>NUCLEOTIDE SEQUENCE [LARGE SCALE GENOMIC DNA]</scope>
    <source>
        <strain evidence="2 3">FJAT-49732</strain>
    </source>
</reference>
<sequence>MKNMEKDYQGNIQNRDNISVNNNISLSINLGDSLNLLTLIAGLFIVKTISKQYKLKKKLQKENKRKK</sequence>
<gene>
    <name evidence="2" type="ORF">KHA93_00490</name>
</gene>
<evidence type="ECO:0000256" key="1">
    <source>
        <dbReference type="SAM" id="Phobius"/>
    </source>
</evidence>